<gene>
    <name evidence="3" type="ORF">GCM10009549_08530</name>
</gene>
<evidence type="ECO:0000313" key="4">
    <source>
        <dbReference type="Proteomes" id="UP001501005"/>
    </source>
</evidence>
<dbReference type="SMART" id="SM01204">
    <property type="entry name" value="FIST_C"/>
    <property type="match status" value="1"/>
</dbReference>
<comment type="caution">
    <text evidence="3">The sequence shown here is derived from an EMBL/GenBank/DDBJ whole genome shotgun (WGS) entry which is preliminary data.</text>
</comment>
<reference evidence="4" key="1">
    <citation type="journal article" date="2019" name="Int. J. Syst. Evol. Microbiol.">
        <title>The Global Catalogue of Microorganisms (GCM) 10K type strain sequencing project: providing services to taxonomists for standard genome sequencing and annotation.</title>
        <authorList>
            <consortium name="The Broad Institute Genomics Platform"/>
            <consortium name="The Broad Institute Genome Sequencing Center for Infectious Disease"/>
            <person name="Wu L."/>
            <person name="Ma J."/>
        </authorList>
    </citation>
    <scope>NUCLEOTIDE SEQUENCE [LARGE SCALE GENOMIC DNA]</scope>
    <source>
        <strain evidence="4">JCM 10673</strain>
    </source>
</reference>
<dbReference type="InterPro" id="IPR013702">
    <property type="entry name" value="FIST_domain_N"/>
</dbReference>
<evidence type="ECO:0000313" key="3">
    <source>
        <dbReference type="EMBL" id="GAA0904823.1"/>
    </source>
</evidence>
<feature type="domain" description="FIST" evidence="1">
    <location>
        <begin position="42"/>
        <end position="243"/>
    </location>
</feature>
<dbReference type="PANTHER" id="PTHR40252:SF2">
    <property type="entry name" value="BLR0328 PROTEIN"/>
    <property type="match status" value="1"/>
</dbReference>
<dbReference type="Pfam" id="PF10442">
    <property type="entry name" value="FIST_C"/>
    <property type="match status" value="1"/>
</dbReference>
<dbReference type="EMBL" id="BAAAHG010000004">
    <property type="protein sequence ID" value="GAA0904823.1"/>
    <property type="molecule type" value="Genomic_DNA"/>
</dbReference>
<dbReference type="InterPro" id="IPR019494">
    <property type="entry name" value="FIST_C"/>
</dbReference>
<accession>A0ABP3YUB3</accession>
<evidence type="ECO:0000259" key="2">
    <source>
        <dbReference type="SMART" id="SM01204"/>
    </source>
</evidence>
<protein>
    <submittedName>
        <fullName evidence="3">FIST N-terminal domain-containing protein</fullName>
    </submittedName>
</protein>
<dbReference type="PANTHER" id="PTHR40252">
    <property type="entry name" value="BLR0328 PROTEIN"/>
    <property type="match status" value="1"/>
</dbReference>
<dbReference type="Proteomes" id="UP001501005">
    <property type="component" value="Unassembled WGS sequence"/>
</dbReference>
<organism evidence="3 4">
    <name type="scientific">Streptomyces thermoalcalitolerans</name>
    <dbReference type="NCBI Taxonomy" id="65605"/>
    <lineage>
        <taxon>Bacteria</taxon>
        <taxon>Bacillati</taxon>
        <taxon>Actinomycetota</taxon>
        <taxon>Actinomycetes</taxon>
        <taxon>Kitasatosporales</taxon>
        <taxon>Streptomycetaceae</taxon>
        <taxon>Streptomyces</taxon>
    </lineage>
</organism>
<feature type="domain" description="FIST C-domain" evidence="2">
    <location>
        <begin position="244"/>
        <end position="377"/>
    </location>
</feature>
<name>A0ABP3YUB3_9ACTN</name>
<sequence length="395" mass="41329">MPFTHAVPAAVTGVARAHVTGPAPQAVARLLTALDRELSGRRPVAVMYFASSAYDPADVAPVISAHFPRAAVIGCSTAGEFTDLHNGTGGITAVALPDSVITHAAAALGELDGDAGYGTMAAVQELEDTLHIQLRHLDPAHHLGFALIDGLHGSEEQVNDMLGNAAPLLDFVGGSAGDDFAFQGTWTAVGSKVSHHGAALMVCRTAVPFRVVKSCSFTPTGKVLRITRARVSSRTVLEIDGRPAAEAYAEALGVSVDALDVGAWMEYPVGLMIDGRPWIRSPQSVTPDGGLRFFAEIMPGMEVEVMRSGDLIAETAAALRRARAELGGRASGSVLFNCCLRRLEMDAKNLSSAFVAALGGVPSAGFHTYGESWLGHVNQTLTGVVFGTRASRATY</sequence>
<dbReference type="Pfam" id="PF08495">
    <property type="entry name" value="FIST"/>
    <property type="match status" value="1"/>
</dbReference>
<dbReference type="RefSeq" id="WP_344046881.1">
    <property type="nucleotide sequence ID" value="NZ_BAAAHG010000004.1"/>
</dbReference>
<evidence type="ECO:0000259" key="1">
    <source>
        <dbReference type="SMART" id="SM00897"/>
    </source>
</evidence>
<dbReference type="SMART" id="SM00897">
    <property type="entry name" value="FIST"/>
    <property type="match status" value="1"/>
</dbReference>
<proteinExistence type="predicted"/>
<keyword evidence="4" id="KW-1185">Reference proteome</keyword>